<gene>
    <name evidence="1" type="ordered locus">MTR_1g054950</name>
</gene>
<protein>
    <submittedName>
        <fullName evidence="1 2">Uncharacterized protein</fullName>
    </submittedName>
</protein>
<evidence type="ECO:0000313" key="3">
    <source>
        <dbReference type="Proteomes" id="UP000002051"/>
    </source>
</evidence>
<organism evidence="1 3">
    <name type="scientific">Medicago truncatula</name>
    <name type="common">Barrel medic</name>
    <name type="synonym">Medicago tribuloides</name>
    <dbReference type="NCBI Taxonomy" id="3880"/>
    <lineage>
        <taxon>Eukaryota</taxon>
        <taxon>Viridiplantae</taxon>
        <taxon>Streptophyta</taxon>
        <taxon>Embryophyta</taxon>
        <taxon>Tracheophyta</taxon>
        <taxon>Spermatophyta</taxon>
        <taxon>Magnoliopsida</taxon>
        <taxon>eudicotyledons</taxon>
        <taxon>Gunneridae</taxon>
        <taxon>Pentapetalae</taxon>
        <taxon>rosids</taxon>
        <taxon>fabids</taxon>
        <taxon>Fabales</taxon>
        <taxon>Fabaceae</taxon>
        <taxon>Papilionoideae</taxon>
        <taxon>50 kb inversion clade</taxon>
        <taxon>NPAAA clade</taxon>
        <taxon>Hologalegina</taxon>
        <taxon>IRL clade</taxon>
        <taxon>Trifolieae</taxon>
        <taxon>Medicago</taxon>
    </lineage>
</organism>
<sequence>MYIAAEDIEAGSRTKFQTDPTLPIYLKLCEGSNLHEIDIGPVNLRVLLPPSTCERSI</sequence>
<evidence type="ECO:0000313" key="1">
    <source>
        <dbReference type="EMBL" id="KEH41807.1"/>
    </source>
</evidence>
<accession>A0A072VJ32</accession>
<keyword evidence="3" id="KW-1185">Reference proteome</keyword>
<dbReference type="HOGENOM" id="CLU_2999446_0_0_1"/>
<dbReference type="EMBL" id="CM001217">
    <property type="protein sequence ID" value="KEH41807.1"/>
    <property type="molecule type" value="Genomic_DNA"/>
</dbReference>
<dbReference type="EnsemblPlants" id="KEH41807">
    <property type="protein sequence ID" value="KEH41807"/>
    <property type="gene ID" value="MTR_1g054950"/>
</dbReference>
<dbReference type="Proteomes" id="UP000002051">
    <property type="component" value="Unassembled WGS sequence"/>
</dbReference>
<name>A0A072VJ32_MEDTR</name>
<dbReference type="AlphaFoldDB" id="A0A072VJ32"/>
<evidence type="ECO:0000313" key="2">
    <source>
        <dbReference type="EnsemblPlants" id="KEH41807"/>
    </source>
</evidence>
<reference evidence="1 3" key="2">
    <citation type="journal article" date="2014" name="BMC Genomics">
        <title>An improved genome release (version Mt4.0) for the model legume Medicago truncatula.</title>
        <authorList>
            <person name="Tang H."/>
            <person name="Krishnakumar V."/>
            <person name="Bidwell S."/>
            <person name="Rosen B."/>
            <person name="Chan A."/>
            <person name="Zhou S."/>
            <person name="Gentzbittel L."/>
            <person name="Childs K.L."/>
            <person name="Yandell M."/>
            <person name="Gundlach H."/>
            <person name="Mayer K.F."/>
            <person name="Schwartz D.C."/>
            <person name="Town C.D."/>
        </authorList>
    </citation>
    <scope>GENOME REANNOTATION</scope>
    <source>
        <strain evidence="1">A17</strain>
        <strain evidence="2 3">cv. Jemalong A17</strain>
    </source>
</reference>
<proteinExistence type="predicted"/>
<reference evidence="1 3" key="1">
    <citation type="journal article" date="2011" name="Nature">
        <title>The Medicago genome provides insight into the evolution of rhizobial symbioses.</title>
        <authorList>
            <person name="Young N.D."/>
            <person name="Debelle F."/>
            <person name="Oldroyd G.E."/>
            <person name="Geurts R."/>
            <person name="Cannon S.B."/>
            <person name="Udvardi M.K."/>
            <person name="Benedito V.A."/>
            <person name="Mayer K.F."/>
            <person name="Gouzy J."/>
            <person name="Schoof H."/>
            <person name="Van de Peer Y."/>
            <person name="Proost S."/>
            <person name="Cook D.R."/>
            <person name="Meyers B.C."/>
            <person name="Spannagl M."/>
            <person name="Cheung F."/>
            <person name="De Mita S."/>
            <person name="Krishnakumar V."/>
            <person name="Gundlach H."/>
            <person name="Zhou S."/>
            <person name="Mudge J."/>
            <person name="Bharti A.K."/>
            <person name="Murray J.D."/>
            <person name="Naoumkina M.A."/>
            <person name="Rosen B."/>
            <person name="Silverstein K.A."/>
            <person name="Tang H."/>
            <person name="Rombauts S."/>
            <person name="Zhao P.X."/>
            <person name="Zhou P."/>
            <person name="Barbe V."/>
            <person name="Bardou P."/>
            <person name="Bechner M."/>
            <person name="Bellec A."/>
            <person name="Berger A."/>
            <person name="Berges H."/>
            <person name="Bidwell S."/>
            <person name="Bisseling T."/>
            <person name="Choisne N."/>
            <person name="Couloux A."/>
            <person name="Denny R."/>
            <person name="Deshpande S."/>
            <person name="Dai X."/>
            <person name="Doyle J.J."/>
            <person name="Dudez A.M."/>
            <person name="Farmer A.D."/>
            <person name="Fouteau S."/>
            <person name="Franken C."/>
            <person name="Gibelin C."/>
            <person name="Gish J."/>
            <person name="Goldstein S."/>
            <person name="Gonzalez A.J."/>
            <person name="Green P.J."/>
            <person name="Hallab A."/>
            <person name="Hartog M."/>
            <person name="Hua A."/>
            <person name="Humphray S.J."/>
            <person name="Jeong D.H."/>
            <person name="Jing Y."/>
            <person name="Jocker A."/>
            <person name="Kenton S.M."/>
            <person name="Kim D.J."/>
            <person name="Klee K."/>
            <person name="Lai H."/>
            <person name="Lang C."/>
            <person name="Lin S."/>
            <person name="Macmil S.L."/>
            <person name="Magdelenat G."/>
            <person name="Matthews L."/>
            <person name="McCorrison J."/>
            <person name="Monaghan E.L."/>
            <person name="Mun J.H."/>
            <person name="Najar F.Z."/>
            <person name="Nicholson C."/>
            <person name="Noirot C."/>
            <person name="O'Bleness M."/>
            <person name="Paule C.R."/>
            <person name="Poulain J."/>
            <person name="Prion F."/>
            <person name="Qin B."/>
            <person name="Qu C."/>
            <person name="Retzel E.F."/>
            <person name="Riddle C."/>
            <person name="Sallet E."/>
            <person name="Samain S."/>
            <person name="Samson N."/>
            <person name="Sanders I."/>
            <person name="Saurat O."/>
            <person name="Scarpelli C."/>
            <person name="Schiex T."/>
            <person name="Segurens B."/>
            <person name="Severin A.J."/>
            <person name="Sherrier D.J."/>
            <person name="Shi R."/>
            <person name="Sims S."/>
            <person name="Singer S.R."/>
            <person name="Sinharoy S."/>
            <person name="Sterck L."/>
            <person name="Viollet A."/>
            <person name="Wang B.B."/>
            <person name="Wang K."/>
            <person name="Wang M."/>
            <person name="Wang X."/>
            <person name="Warfsmann J."/>
            <person name="Weissenbach J."/>
            <person name="White D.D."/>
            <person name="White J.D."/>
            <person name="Wiley G.B."/>
            <person name="Wincker P."/>
            <person name="Xing Y."/>
            <person name="Yang L."/>
            <person name="Yao Z."/>
            <person name="Ying F."/>
            <person name="Zhai J."/>
            <person name="Zhou L."/>
            <person name="Zuber A."/>
            <person name="Denarie J."/>
            <person name="Dixon R.A."/>
            <person name="May G.D."/>
            <person name="Schwartz D.C."/>
            <person name="Rogers J."/>
            <person name="Quetier F."/>
            <person name="Town C.D."/>
            <person name="Roe B.A."/>
        </authorList>
    </citation>
    <scope>NUCLEOTIDE SEQUENCE [LARGE SCALE GENOMIC DNA]</scope>
    <source>
        <strain evidence="1">A17</strain>
        <strain evidence="2 3">cv. Jemalong A17</strain>
    </source>
</reference>
<reference evidence="2" key="3">
    <citation type="submission" date="2015-04" db="UniProtKB">
        <authorList>
            <consortium name="EnsemblPlants"/>
        </authorList>
    </citation>
    <scope>IDENTIFICATION</scope>
    <source>
        <strain evidence="2">cv. Jemalong A17</strain>
    </source>
</reference>